<evidence type="ECO:0000313" key="5">
    <source>
        <dbReference type="EMBL" id="SFH20292.1"/>
    </source>
</evidence>
<sequence length="292" mass="33405">MAMKKIKPSFEIVEPSFGSSFYYSKYIENANNKAHVWHYHPEIEIVFVNGGAGKRQIGSHISYYTDGDLILIGSNLPHCGFTDSNTGNKNETVIQLKADFLGKSFFQLQETKSIFELFDKAKGGIAFGSKIKAAVGYRIELMEEQQPFERLLTLLSILKELEGSDDYITLNAAGFSMEMQLQDNDRINMIFNYVKDHFAEEISLEHIAEMSSMTVPSFCRYFKKITKKTFTRFVNEYRVVHASKLLAEKPTSIANISYESGFKNFSHFNKLFKEFTGKSASQYRKELKSVIK</sequence>
<keyword evidence="3" id="KW-0804">Transcription</keyword>
<dbReference type="InterPro" id="IPR011051">
    <property type="entry name" value="RmlC_Cupin_sf"/>
</dbReference>
<dbReference type="PANTHER" id="PTHR43280">
    <property type="entry name" value="ARAC-FAMILY TRANSCRIPTIONAL REGULATOR"/>
    <property type="match status" value="1"/>
</dbReference>
<dbReference type="SUPFAM" id="SSF51182">
    <property type="entry name" value="RmlC-like cupins"/>
    <property type="match status" value="1"/>
</dbReference>
<evidence type="ECO:0000256" key="3">
    <source>
        <dbReference type="ARBA" id="ARBA00023163"/>
    </source>
</evidence>
<dbReference type="GO" id="GO:0003700">
    <property type="term" value="F:DNA-binding transcription factor activity"/>
    <property type="evidence" value="ECO:0007669"/>
    <property type="project" value="InterPro"/>
</dbReference>
<gene>
    <name evidence="5" type="ORF">SAMN04489864_106207</name>
</gene>
<evidence type="ECO:0000259" key="4">
    <source>
        <dbReference type="PROSITE" id="PS01124"/>
    </source>
</evidence>
<dbReference type="PROSITE" id="PS01124">
    <property type="entry name" value="HTH_ARAC_FAMILY_2"/>
    <property type="match status" value="1"/>
</dbReference>
<feature type="domain" description="HTH araC/xylS-type" evidence="4">
    <location>
        <begin position="188"/>
        <end position="286"/>
    </location>
</feature>
<dbReference type="EMBL" id="FOPP01000006">
    <property type="protein sequence ID" value="SFH20292.1"/>
    <property type="molecule type" value="Genomic_DNA"/>
</dbReference>
<dbReference type="STRING" id="414048.SAMN04489864_106207"/>
<dbReference type="Pfam" id="PF12833">
    <property type="entry name" value="HTH_18"/>
    <property type="match status" value="1"/>
</dbReference>
<protein>
    <submittedName>
        <fullName evidence="5">AraC-type DNA-binding protein</fullName>
    </submittedName>
</protein>
<evidence type="ECO:0000313" key="6">
    <source>
        <dbReference type="Proteomes" id="UP000199666"/>
    </source>
</evidence>
<dbReference type="InterPro" id="IPR018060">
    <property type="entry name" value="HTH_AraC"/>
</dbReference>
<dbReference type="GO" id="GO:0043565">
    <property type="term" value="F:sequence-specific DNA binding"/>
    <property type="evidence" value="ECO:0007669"/>
    <property type="project" value="InterPro"/>
</dbReference>
<dbReference type="Gene3D" id="1.10.10.60">
    <property type="entry name" value="Homeodomain-like"/>
    <property type="match status" value="2"/>
</dbReference>
<dbReference type="InterPro" id="IPR009057">
    <property type="entry name" value="Homeodomain-like_sf"/>
</dbReference>
<keyword evidence="6" id="KW-1185">Reference proteome</keyword>
<accession>A0A1I2Y3U2</accession>
<dbReference type="Proteomes" id="UP000199666">
    <property type="component" value="Unassembled WGS sequence"/>
</dbReference>
<reference evidence="5 6" key="1">
    <citation type="submission" date="2016-10" db="EMBL/GenBank/DDBJ databases">
        <authorList>
            <person name="de Groot N.N."/>
        </authorList>
    </citation>
    <scope>NUCLEOTIDE SEQUENCE [LARGE SCALE GENOMIC DNA]</scope>
    <source>
        <strain evidence="5 6">DSM 18684</strain>
    </source>
</reference>
<dbReference type="InterPro" id="IPR018062">
    <property type="entry name" value="HTH_AraC-typ_CS"/>
</dbReference>
<keyword evidence="1" id="KW-0805">Transcription regulation</keyword>
<dbReference type="AlphaFoldDB" id="A0A1I2Y3U2"/>
<dbReference type="PROSITE" id="PS00041">
    <property type="entry name" value="HTH_ARAC_FAMILY_1"/>
    <property type="match status" value="1"/>
</dbReference>
<proteinExistence type="predicted"/>
<dbReference type="SMART" id="SM00342">
    <property type="entry name" value="HTH_ARAC"/>
    <property type="match status" value="1"/>
</dbReference>
<name>A0A1I2Y3U2_9SPHI</name>
<dbReference type="Gene3D" id="2.60.120.10">
    <property type="entry name" value="Jelly Rolls"/>
    <property type="match status" value="1"/>
</dbReference>
<dbReference type="InterPro" id="IPR014710">
    <property type="entry name" value="RmlC-like_jellyroll"/>
</dbReference>
<dbReference type="PANTHER" id="PTHR43280:SF27">
    <property type="entry name" value="TRANSCRIPTIONAL REGULATOR MTLR"/>
    <property type="match status" value="1"/>
</dbReference>
<evidence type="ECO:0000256" key="2">
    <source>
        <dbReference type="ARBA" id="ARBA00023125"/>
    </source>
</evidence>
<organism evidence="5 6">
    <name type="scientific">Pedobacter insulae</name>
    <dbReference type="NCBI Taxonomy" id="414048"/>
    <lineage>
        <taxon>Bacteria</taxon>
        <taxon>Pseudomonadati</taxon>
        <taxon>Bacteroidota</taxon>
        <taxon>Sphingobacteriia</taxon>
        <taxon>Sphingobacteriales</taxon>
        <taxon>Sphingobacteriaceae</taxon>
        <taxon>Pedobacter</taxon>
    </lineage>
</organism>
<evidence type="ECO:0000256" key="1">
    <source>
        <dbReference type="ARBA" id="ARBA00023015"/>
    </source>
</evidence>
<keyword evidence="2 5" id="KW-0238">DNA-binding</keyword>
<dbReference type="SUPFAM" id="SSF46689">
    <property type="entry name" value="Homeodomain-like"/>
    <property type="match status" value="2"/>
</dbReference>